<dbReference type="InterPro" id="IPR050833">
    <property type="entry name" value="Poly_Biosynth_Transport"/>
</dbReference>
<comment type="subcellular location">
    <subcellularLocation>
        <location evidence="1">Cell membrane</location>
        <topology evidence="1">Multi-pass membrane protein</topology>
    </subcellularLocation>
</comment>
<feature type="transmembrane region" description="Helical" evidence="6">
    <location>
        <begin position="373"/>
        <end position="393"/>
    </location>
</feature>
<evidence type="ECO:0000256" key="3">
    <source>
        <dbReference type="ARBA" id="ARBA00022692"/>
    </source>
</evidence>
<organism evidence="7 8">
    <name type="scientific">Salipaludibacillus keqinensis</name>
    <dbReference type="NCBI Taxonomy" id="2045207"/>
    <lineage>
        <taxon>Bacteria</taxon>
        <taxon>Bacillati</taxon>
        <taxon>Bacillota</taxon>
        <taxon>Bacilli</taxon>
        <taxon>Bacillales</taxon>
        <taxon>Bacillaceae</taxon>
    </lineage>
</organism>
<dbReference type="GO" id="GO:0005886">
    <property type="term" value="C:plasma membrane"/>
    <property type="evidence" value="ECO:0007669"/>
    <property type="project" value="UniProtKB-SubCell"/>
</dbReference>
<dbReference type="Proteomes" id="UP000248214">
    <property type="component" value="Unassembled WGS sequence"/>
</dbReference>
<feature type="transmembrane region" description="Helical" evidence="6">
    <location>
        <begin position="179"/>
        <end position="198"/>
    </location>
</feature>
<feature type="transmembrane region" description="Helical" evidence="6">
    <location>
        <begin position="305"/>
        <end position="328"/>
    </location>
</feature>
<keyword evidence="2" id="KW-1003">Cell membrane</keyword>
<keyword evidence="4 6" id="KW-1133">Transmembrane helix</keyword>
<dbReference type="PANTHER" id="PTHR30250">
    <property type="entry name" value="PST FAMILY PREDICTED COLANIC ACID TRANSPORTER"/>
    <property type="match status" value="1"/>
</dbReference>
<proteinExistence type="predicted"/>
<dbReference type="AlphaFoldDB" id="A0A323TIT7"/>
<evidence type="ECO:0000256" key="5">
    <source>
        <dbReference type="ARBA" id="ARBA00023136"/>
    </source>
</evidence>
<evidence type="ECO:0000256" key="2">
    <source>
        <dbReference type="ARBA" id="ARBA00022475"/>
    </source>
</evidence>
<dbReference type="Pfam" id="PF13440">
    <property type="entry name" value="Polysacc_synt_3"/>
    <property type="match status" value="1"/>
</dbReference>
<feature type="transmembrane region" description="Helical" evidence="6">
    <location>
        <begin position="154"/>
        <end position="173"/>
    </location>
</feature>
<keyword evidence="3 6" id="KW-0812">Transmembrane</keyword>
<feature type="transmembrane region" description="Helical" evidence="6">
    <location>
        <begin position="399"/>
        <end position="420"/>
    </location>
</feature>
<dbReference type="PANTHER" id="PTHR30250:SF28">
    <property type="entry name" value="POLYSACCHARIDE BIOSYNTHESIS PROTEIN"/>
    <property type="match status" value="1"/>
</dbReference>
<evidence type="ECO:0000256" key="4">
    <source>
        <dbReference type="ARBA" id="ARBA00022989"/>
    </source>
</evidence>
<feature type="transmembrane region" description="Helical" evidence="6">
    <location>
        <begin position="112"/>
        <end position="133"/>
    </location>
</feature>
<evidence type="ECO:0000256" key="6">
    <source>
        <dbReference type="SAM" id="Phobius"/>
    </source>
</evidence>
<feature type="transmembrane region" description="Helical" evidence="6">
    <location>
        <begin position="12"/>
        <end position="34"/>
    </location>
</feature>
<dbReference type="EMBL" id="PDOD01000003">
    <property type="protein sequence ID" value="PYZ92583.1"/>
    <property type="molecule type" value="Genomic_DNA"/>
</dbReference>
<dbReference type="OrthoDB" id="109075at2"/>
<sequence>MKKILNFLKKKFVKNVIVVAFGTVIAQLITLSLLPLITRIYGPDAYGLMGVFMSILAVVIPVAALTLPIGIVLPKKSIEAIEIIKASIKISIIISLGSFIILLLFYKDIANILQIESVDILLFLIPLIILVSGADQIFRQWLIRNKEFITISKISVYQPLIIYGGMVIAGFLMPLASVLILFLSAKSLVSAFLMYLVMIKNKDKLFNKLKNQKTNFKVVIMKYRDFPMFRAPQELINATSQNLPVLILATFFGPAAAGFFSIGRTALSIPSQIIGKAVGDVFYPRISEAANNNENLTKLIKKATMILFIIGLIPFGTVMIFGPWLFTLVFGTEWTVAGEYARWLSIWLLFMFANKPCVKALPVLSAQGFHLKFTIASLLTRIIALFAGFYFYQSDLVAIALYGITGAILNILLIFITINFSNKFDMKKKG</sequence>
<keyword evidence="8" id="KW-1185">Reference proteome</keyword>
<evidence type="ECO:0000313" key="8">
    <source>
        <dbReference type="Proteomes" id="UP000248214"/>
    </source>
</evidence>
<keyword evidence="5 6" id="KW-0472">Membrane</keyword>
<feature type="transmembrane region" description="Helical" evidence="6">
    <location>
        <begin position="86"/>
        <end position="106"/>
    </location>
</feature>
<name>A0A323TIT7_9BACI</name>
<reference evidence="7 8" key="1">
    <citation type="submission" date="2017-10" db="EMBL/GenBank/DDBJ databases">
        <title>Bacillus sp. nov., a halophilic bacterium isolated from a Keqin Lake.</title>
        <authorList>
            <person name="Wang H."/>
        </authorList>
    </citation>
    <scope>NUCLEOTIDE SEQUENCE [LARGE SCALE GENOMIC DNA]</scope>
    <source>
        <strain evidence="7 8">KQ-12</strain>
    </source>
</reference>
<protein>
    <submittedName>
        <fullName evidence="7">Polysaccharide biosynthesis protein</fullName>
    </submittedName>
</protein>
<accession>A0A323TIT7</accession>
<gene>
    <name evidence="7" type="ORF">CR194_13005</name>
</gene>
<feature type="transmembrane region" description="Helical" evidence="6">
    <location>
        <begin position="46"/>
        <end position="74"/>
    </location>
</feature>
<evidence type="ECO:0000313" key="7">
    <source>
        <dbReference type="EMBL" id="PYZ92583.1"/>
    </source>
</evidence>
<evidence type="ECO:0000256" key="1">
    <source>
        <dbReference type="ARBA" id="ARBA00004651"/>
    </source>
</evidence>
<comment type="caution">
    <text evidence="7">The sequence shown here is derived from an EMBL/GenBank/DDBJ whole genome shotgun (WGS) entry which is preliminary data.</text>
</comment>
<feature type="transmembrane region" description="Helical" evidence="6">
    <location>
        <begin position="340"/>
        <end position="361"/>
    </location>
</feature>
<dbReference type="RefSeq" id="WP_110610134.1">
    <property type="nucleotide sequence ID" value="NZ_PDOD01000003.1"/>
</dbReference>